<reference evidence="1" key="1">
    <citation type="submission" date="2014-09" db="EMBL/GenBank/DDBJ databases">
        <authorList>
            <person name="Magalhaes I.L.F."/>
            <person name="Oliveira U."/>
            <person name="Santos F.R."/>
            <person name="Vidigal T.H.D.A."/>
            <person name="Brescovit A.D."/>
            <person name="Santos A.J."/>
        </authorList>
    </citation>
    <scope>NUCLEOTIDE SEQUENCE</scope>
    <source>
        <tissue evidence="1">Shoot tissue taken approximately 20 cm above the soil surface</tissue>
    </source>
</reference>
<protein>
    <submittedName>
        <fullName evidence="1">Uncharacterized protein</fullName>
    </submittedName>
</protein>
<evidence type="ECO:0000313" key="1">
    <source>
        <dbReference type="EMBL" id="JAE33227.1"/>
    </source>
</evidence>
<proteinExistence type="predicted"/>
<name>A0A0A9H912_ARUDO</name>
<accession>A0A0A9H912</accession>
<reference evidence="1" key="2">
    <citation type="journal article" date="2015" name="Data Brief">
        <title>Shoot transcriptome of the giant reed, Arundo donax.</title>
        <authorList>
            <person name="Barrero R.A."/>
            <person name="Guerrero F.D."/>
            <person name="Moolhuijzen P."/>
            <person name="Goolsby J.A."/>
            <person name="Tidwell J."/>
            <person name="Bellgard S.E."/>
            <person name="Bellgard M.I."/>
        </authorList>
    </citation>
    <scope>NUCLEOTIDE SEQUENCE</scope>
    <source>
        <tissue evidence="1">Shoot tissue taken approximately 20 cm above the soil surface</tissue>
    </source>
</reference>
<sequence>MLSKITFHRVLKHHIQEIARIKQDQNRNLSQFKELQDSSYSGNKMHLLHQPIWVRILVK</sequence>
<dbReference type="AlphaFoldDB" id="A0A0A9H912"/>
<organism evidence="1">
    <name type="scientific">Arundo donax</name>
    <name type="common">Giant reed</name>
    <name type="synonym">Donax arundinaceus</name>
    <dbReference type="NCBI Taxonomy" id="35708"/>
    <lineage>
        <taxon>Eukaryota</taxon>
        <taxon>Viridiplantae</taxon>
        <taxon>Streptophyta</taxon>
        <taxon>Embryophyta</taxon>
        <taxon>Tracheophyta</taxon>
        <taxon>Spermatophyta</taxon>
        <taxon>Magnoliopsida</taxon>
        <taxon>Liliopsida</taxon>
        <taxon>Poales</taxon>
        <taxon>Poaceae</taxon>
        <taxon>PACMAD clade</taxon>
        <taxon>Arundinoideae</taxon>
        <taxon>Arundineae</taxon>
        <taxon>Arundo</taxon>
    </lineage>
</organism>
<dbReference type="EMBL" id="GBRH01164669">
    <property type="protein sequence ID" value="JAE33227.1"/>
    <property type="molecule type" value="Transcribed_RNA"/>
</dbReference>